<evidence type="ECO:0000259" key="2">
    <source>
        <dbReference type="Pfam" id="PF23074"/>
    </source>
</evidence>
<evidence type="ECO:0000259" key="3">
    <source>
        <dbReference type="Pfam" id="PF23076"/>
    </source>
</evidence>
<reference evidence="5" key="3">
    <citation type="submission" date="2025-08" db="UniProtKB">
        <authorList>
            <consortium name="RefSeq"/>
        </authorList>
    </citation>
    <scope>IDENTIFICATION</scope>
    <source>
        <strain evidence="5">CBS 342.82</strain>
    </source>
</reference>
<accession>A0A6J3MGG1</accession>
<evidence type="ECO:0000256" key="1">
    <source>
        <dbReference type="SAM" id="MobiDB-lite"/>
    </source>
</evidence>
<dbReference type="Pfam" id="PF23074">
    <property type="entry name" value="PH_FT_N"/>
    <property type="match status" value="1"/>
</dbReference>
<dbReference type="Pfam" id="PF23076">
    <property type="entry name" value="PH_FT_C"/>
    <property type="match status" value="1"/>
</dbReference>
<proteinExistence type="predicted"/>
<name>A0A6J3MGG1_9PEZI</name>
<dbReference type="RefSeq" id="XP_033463023.1">
    <property type="nucleotide sequence ID" value="XM_033607294.1"/>
</dbReference>
<evidence type="ECO:0000313" key="4">
    <source>
        <dbReference type="Proteomes" id="UP000504637"/>
    </source>
</evidence>
<organism evidence="5">
    <name type="scientific">Dissoconium aciculare CBS 342.82</name>
    <dbReference type="NCBI Taxonomy" id="1314786"/>
    <lineage>
        <taxon>Eukaryota</taxon>
        <taxon>Fungi</taxon>
        <taxon>Dikarya</taxon>
        <taxon>Ascomycota</taxon>
        <taxon>Pezizomycotina</taxon>
        <taxon>Dothideomycetes</taxon>
        <taxon>Dothideomycetidae</taxon>
        <taxon>Mycosphaerellales</taxon>
        <taxon>Dissoconiaceae</taxon>
        <taxon>Dissoconium</taxon>
    </lineage>
</organism>
<gene>
    <name evidence="5" type="ORF">K489DRAFT_406789</name>
</gene>
<feature type="domain" description="PH" evidence="3">
    <location>
        <begin position="476"/>
        <end position="580"/>
    </location>
</feature>
<protein>
    <submittedName>
        <fullName evidence="5">Uncharacterized protein</fullName>
    </submittedName>
</protein>
<dbReference type="Proteomes" id="UP000504637">
    <property type="component" value="Unplaced"/>
</dbReference>
<evidence type="ECO:0000313" key="5">
    <source>
        <dbReference type="RefSeq" id="XP_033463023.1"/>
    </source>
</evidence>
<reference evidence="5" key="1">
    <citation type="submission" date="2020-01" db="EMBL/GenBank/DDBJ databases">
        <authorList>
            <consortium name="DOE Joint Genome Institute"/>
            <person name="Haridas S."/>
            <person name="Albert R."/>
            <person name="Binder M."/>
            <person name="Bloem J."/>
            <person name="Labutti K."/>
            <person name="Salamov A."/>
            <person name="Andreopoulos B."/>
            <person name="Baker S.E."/>
            <person name="Barry K."/>
            <person name="Bills G."/>
            <person name="Bluhm B.H."/>
            <person name="Cannon C."/>
            <person name="Castanera R."/>
            <person name="Culley D.E."/>
            <person name="Daum C."/>
            <person name="Ezra D."/>
            <person name="Gonzalez J.B."/>
            <person name="Henrissat B."/>
            <person name="Kuo A."/>
            <person name="Liang C."/>
            <person name="Lipzen A."/>
            <person name="Lutzoni F."/>
            <person name="Magnuson J."/>
            <person name="Mondo S."/>
            <person name="Nolan M."/>
            <person name="Ohm R."/>
            <person name="Pangilinan J."/>
            <person name="Park H.-J."/>
            <person name="Ramirez L."/>
            <person name="Alfaro M."/>
            <person name="Sun H."/>
            <person name="Tritt A."/>
            <person name="Yoshinaga Y."/>
            <person name="Zwiers L.-H."/>
            <person name="Turgeon B.G."/>
            <person name="Goodwin S.B."/>
            <person name="Spatafora J.W."/>
            <person name="Crous P.W."/>
            <person name="Grigoriev I.V."/>
        </authorList>
    </citation>
    <scope>NUCLEOTIDE SEQUENCE</scope>
    <source>
        <strain evidence="5">CBS 342.82</strain>
    </source>
</reference>
<feature type="compositionally biased region" description="Low complexity" evidence="1">
    <location>
        <begin position="247"/>
        <end position="258"/>
    </location>
</feature>
<dbReference type="InterPro" id="IPR057081">
    <property type="entry name" value="PH_N"/>
</dbReference>
<dbReference type="GeneID" id="54365094"/>
<reference evidence="5" key="2">
    <citation type="submission" date="2020-04" db="EMBL/GenBank/DDBJ databases">
        <authorList>
            <consortium name="NCBI Genome Project"/>
        </authorList>
    </citation>
    <scope>NUCLEOTIDE SEQUENCE</scope>
    <source>
        <strain evidence="5">CBS 342.82</strain>
    </source>
</reference>
<dbReference type="AlphaFoldDB" id="A0A6J3MGG1"/>
<sequence>MSSPVSIRQPGDRESTHENYASIVSDAAGTLAYLYKKDTPPQASVAQEITDAIHELRIIGPKLRDVGRLVTVADRGRPAINVAVNEADAVLPALKPIINAIFDAAGDTYKDSFEAVCRQLDARVRRENDQALVPCLIFFRGYLQHLELVLTGARPEVSLIFTKRLEDLLQAQKYNIKQSPRQPTTAAQASGSSRPEPGPAQLSGLDTTQGSPRVSNRQGSPLSAKSPASPTSSFRRVSSPQRPSLGSPVRFPTVTSPTRPTPPQPASPVMPSYARERTSTNPTPTIAISAPAEESSDDGHWAWKFLVDQETLSRSSTPYPASFKSTKETRLAGQPVQGALRQLEEEMHEHVNQIYFDREGRFRVRFYWRPEDNQAHMLITHTDEIGRITEAVTPLLRLKIMREDSCLLLIRREPDADSKLLHILWARLNFNFHERMVLFYSTFVAMKHQDPREVNPDYIDDSFGLQKTSPDGEVLEFKADLIYDNMPLEFRVWRDVPSHTVRYELTRPHQSIPLWTAFVTRYLNDPDWMGRENTTEVHLDALKPPPYVFGEFEFLRTKSNGYVIPFTNETDAKKFCSEWVRLCRLKRPTS</sequence>
<feature type="compositionally biased region" description="Pro residues" evidence="1">
    <location>
        <begin position="259"/>
        <end position="268"/>
    </location>
</feature>
<feature type="domain" description="PH" evidence="2">
    <location>
        <begin position="338"/>
        <end position="453"/>
    </location>
</feature>
<dbReference type="OrthoDB" id="5345571at2759"/>
<keyword evidence="4" id="KW-1185">Reference proteome</keyword>
<feature type="compositionally biased region" description="Polar residues" evidence="1">
    <location>
        <begin position="204"/>
        <end position="244"/>
    </location>
</feature>
<dbReference type="InterPro" id="IPR057082">
    <property type="entry name" value="PH_C"/>
</dbReference>
<feature type="region of interest" description="Disordered" evidence="1">
    <location>
        <begin position="174"/>
        <end position="294"/>
    </location>
</feature>
<feature type="compositionally biased region" description="Polar residues" evidence="1">
    <location>
        <begin position="174"/>
        <end position="193"/>
    </location>
</feature>